<dbReference type="PROSITE" id="PS50213">
    <property type="entry name" value="FAS1"/>
    <property type="match status" value="1"/>
</dbReference>
<dbReference type="PANTHER" id="PTHR10900">
    <property type="entry name" value="PERIOSTIN-RELATED"/>
    <property type="match status" value="1"/>
</dbReference>
<evidence type="ECO:0000313" key="4">
    <source>
        <dbReference type="Proteomes" id="UP000663826"/>
    </source>
</evidence>
<dbReference type="EMBL" id="CAJMWQ010000166">
    <property type="protein sequence ID" value="CAE6342500.1"/>
    <property type="molecule type" value="Genomic_DNA"/>
</dbReference>
<keyword evidence="1" id="KW-0732">Signal</keyword>
<organism evidence="3 4">
    <name type="scientific">Rhizoctonia solani</name>
    <dbReference type="NCBI Taxonomy" id="456999"/>
    <lineage>
        <taxon>Eukaryota</taxon>
        <taxon>Fungi</taxon>
        <taxon>Dikarya</taxon>
        <taxon>Basidiomycota</taxon>
        <taxon>Agaricomycotina</taxon>
        <taxon>Agaricomycetes</taxon>
        <taxon>Cantharellales</taxon>
        <taxon>Ceratobasidiaceae</taxon>
        <taxon>Rhizoctonia</taxon>
    </lineage>
</organism>
<dbReference type="PANTHER" id="PTHR10900:SF77">
    <property type="entry name" value="FI19380P1"/>
    <property type="match status" value="1"/>
</dbReference>
<feature type="chain" id="PRO_5034516962" description="FAS1 domain-containing protein" evidence="1">
    <location>
        <begin position="21"/>
        <end position="345"/>
    </location>
</feature>
<dbReference type="SUPFAM" id="SSF82153">
    <property type="entry name" value="FAS1 domain"/>
    <property type="match status" value="2"/>
</dbReference>
<accession>A0A8H2ZXE1</accession>
<dbReference type="AlphaFoldDB" id="A0A8H2ZXE1"/>
<evidence type="ECO:0000259" key="2">
    <source>
        <dbReference type="PROSITE" id="PS50213"/>
    </source>
</evidence>
<reference evidence="3" key="1">
    <citation type="submission" date="2021-01" db="EMBL/GenBank/DDBJ databases">
        <authorList>
            <person name="Kaushik A."/>
        </authorList>
    </citation>
    <scope>NUCLEOTIDE SEQUENCE</scope>
    <source>
        <strain evidence="3">AG1-1B</strain>
    </source>
</reference>
<dbReference type="GO" id="GO:0005615">
    <property type="term" value="C:extracellular space"/>
    <property type="evidence" value="ECO:0007669"/>
    <property type="project" value="TreeGrafter"/>
</dbReference>
<proteinExistence type="predicted"/>
<dbReference type="Pfam" id="PF02469">
    <property type="entry name" value="Fasciclin"/>
    <property type="match status" value="1"/>
</dbReference>
<dbReference type="Proteomes" id="UP000663826">
    <property type="component" value="Unassembled WGS sequence"/>
</dbReference>
<dbReference type="GO" id="GO:0000329">
    <property type="term" value="C:fungal-type vacuole membrane"/>
    <property type="evidence" value="ECO:0007669"/>
    <property type="project" value="TreeGrafter"/>
</dbReference>
<evidence type="ECO:0000313" key="3">
    <source>
        <dbReference type="EMBL" id="CAE6342500.1"/>
    </source>
</evidence>
<dbReference type="InterPro" id="IPR050904">
    <property type="entry name" value="Adhesion/Biosynth-related"/>
</dbReference>
<dbReference type="InterPro" id="IPR036378">
    <property type="entry name" value="FAS1_dom_sf"/>
</dbReference>
<dbReference type="InterPro" id="IPR000782">
    <property type="entry name" value="FAS1_domain"/>
</dbReference>
<dbReference type="Gene3D" id="2.30.180.10">
    <property type="entry name" value="FAS1 domain"/>
    <property type="match status" value="2"/>
</dbReference>
<feature type="signal peptide" evidence="1">
    <location>
        <begin position="1"/>
        <end position="20"/>
    </location>
</feature>
<name>A0A8H2ZXE1_9AGAM</name>
<sequence>MKFLTRVVPALLAASGMARAASIAVRTNDDFLSDFIDALNKNNLTILANSYEKISETYEGREVIDALQNNGEVTVLAPDNKSFESDYASLDQEVLLYNTIWGNIDKGLKTMVINFLAGNPARRAILLKQAKSTPRLTNVPPRGLIPKIIRSKYVIDQLANDEGWKRSSNGPNPLILIDRAVGSAKVIDRFSFRNIVVLIIDAVLSLPGRISDLLCKPLIKSAPNGLVKFSAALKKAGLLDLVDDRGGRITLFAPVDDQFCDIDKFSKDELASFLKNHFFFGKIVFSPIFTSVRKATAESGKQLEFSYENDIHYVCCGKDKAVVLRSDVISENGVLHVIDRPLKCD</sequence>
<gene>
    <name evidence="3" type="ORF">RDB_LOCUS3783</name>
</gene>
<evidence type="ECO:0000256" key="1">
    <source>
        <dbReference type="SAM" id="SignalP"/>
    </source>
</evidence>
<dbReference type="SMART" id="SM00554">
    <property type="entry name" value="FAS1"/>
    <property type="match status" value="1"/>
</dbReference>
<dbReference type="GO" id="GO:0016236">
    <property type="term" value="P:macroautophagy"/>
    <property type="evidence" value="ECO:0007669"/>
    <property type="project" value="TreeGrafter"/>
</dbReference>
<comment type="caution">
    <text evidence="3">The sequence shown here is derived from an EMBL/GenBank/DDBJ whole genome shotgun (WGS) entry which is preliminary data.</text>
</comment>
<protein>
    <recommendedName>
        <fullName evidence="2">FAS1 domain-containing protein</fullName>
    </recommendedName>
</protein>
<feature type="domain" description="FAS1" evidence="2">
    <location>
        <begin position="207"/>
        <end position="342"/>
    </location>
</feature>